<feature type="transmembrane region" description="Helical" evidence="1">
    <location>
        <begin position="20"/>
        <end position="38"/>
    </location>
</feature>
<keyword evidence="1" id="KW-0472">Membrane</keyword>
<feature type="transmembrane region" description="Helical" evidence="1">
    <location>
        <begin position="44"/>
        <end position="62"/>
    </location>
</feature>
<evidence type="ECO:0000313" key="3">
    <source>
        <dbReference type="Proteomes" id="UP001339911"/>
    </source>
</evidence>
<feature type="transmembrane region" description="Helical" evidence="1">
    <location>
        <begin position="74"/>
        <end position="98"/>
    </location>
</feature>
<gene>
    <name evidence="2" type="ORF">V1634_28225</name>
</gene>
<evidence type="ECO:0008006" key="4">
    <source>
        <dbReference type="Google" id="ProtNLM"/>
    </source>
</evidence>
<dbReference type="EMBL" id="JAZGQL010000028">
    <property type="protein sequence ID" value="MEE6310736.1"/>
    <property type="molecule type" value="Genomic_DNA"/>
</dbReference>
<dbReference type="RefSeq" id="WP_331210764.1">
    <property type="nucleotide sequence ID" value="NZ_JAZGQL010000028.1"/>
</dbReference>
<keyword evidence="1" id="KW-1133">Transmembrane helix</keyword>
<feature type="transmembrane region" description="Helical" evidence="1">
    <location>
        <begin position="133"/>
        <end position="153"/>
    </location>
</feature>
<protein>
    <recommendedName>
        <fullName evidence="4">Integral membrane protein</fullName>
    </recommendedName>
</protein>
<comment type="caution">
    <text evidence="2">The sequence shown here is derived from an EMBL/GenBank/DDBJ whole genome shotgun (WGS) entry which is preliminary data.</text>
</comment>
<sequence>MTTVAVPGISSTAAALRRLYFVRFVFALVWAGVMFAIADGLNPLVGTLFVLYPLFDVAAAVVDARASRGTGSPTLLYLNIAVSSLAAIGLAVAAASGIPAVLRVWGAWAVVAGVVQLLVAVRRRGMAGQWPMVFSGGLSVLAGGSFFAAASAADPALTNAVGYAVPGAIFFLVSAVRLGRAAEGNGHE</sequence>
<feature type="transmembrane region" description="Helical" evidence="1">
    <location>
        <begin position="104"/>
        <end position="121"/>
    </location>
</feature>
<dbReference type="Proteomes" id="UP001339911">
    <property type="component" value="Unassembled WGS sequence"/>
</dbReference>
<keyword evidence="3" id="KW-1185">Reference proteome</keyword>
<accession>A0ABU7SL87</accession>
<feature type="transmembrane region" description="Helical" evidence="1">
    <location>
        <begin position="159"/>
        <end position="178"/>
    </location>
</feature>
<evidence type="ECO:0000313" key="2">
    <source>
        <dbReference type="EMBL" id="MEE6310736.1"/>
    </source>
</evidence>
<keyword evidence="1" id="KW-0812">Transmembrane</keyword>
<proteinExistence type="predicted"/>
<evidence type="ECO:0000256" key="1">
    <source>
        <dbReference type="SAM" id="Phobius"/>
    </source>
</evidence>
<reference evidence="2 3" key="1">
    <citation type="submission" date="2024-01" db="EMBL/GenBank/DDBJ databases">
        <title>Genome insights into Plantactinospora veratri sp. nov.</title>
        <authorList>
            <person name="Wang L."/>
        </authorList>
    </citation>
    <scope>NUCLEOTIDE SEQUENCE [LARGE SCALE GENOMIC DNA]</scope>
    <source>
        <strain evidence="2 3">NEAU-FHS4</strain>
    </source>
</reference>
<organism evidence="2 3">
    <name type="scientific">Plantactinospora veratri</name>
    <dbReference type="NCBI Taxonomy" id="1436122"/>
    <lineage>
        <taxon>Bacteria</taxon>
        <taxon>Bacillati</taxon>
        <taxon>Actinomycetota</taxon>
        <taxon>Actinomycetes</taxon>
        <taxon>Micromonosporales</taxon>
        <taxon>Micromonosporaceae</taxon>
        <taxon>Plantactinospora</taxon>
    </lineage>
</organism>
<name>A0ABU7SL87_9ACTN</name>